<dbReference type="GO" id="GO:0000978">
    <property type="term" value="F:RNA polymerase II cis-regulatory region sequence-specific DNA binding"/>
    <property type="evidence" value="ECO:0007669"/>
    <property type="project" value="InterPro"/>
</dbReference>
<sequence>MVSRTDPTRKRRRRTDPGDRVCPHCGRLFKRTEHLDRHVRTHTKEKPFGCACGVTFARRDLLTRHQRISLHQNASPEDPEGDGRIPATATDLVGSAWLEGQLDARPQSRPRGAATQTQRDGDDPDPQSLSTLLFPPFFSHDNVELDVQFHEFTSFLDGVGLPTEWSPYFPRDYEPLDPALEESRTGTTTSGSRPETPFSSWLPSAPTGSRLQSSPGESRVTGVESQPYRVSDEVHAHLQECFESFRDVVDPEFAFPSRHALTRYISSFFDGFHPHMPFIHCPTWRMSDHAMELILGLAAIGAQYCFEHRNSEKMFYAGKAILMDRLLHNIDRFGPKTRSLLSLQGMSRSNRPIRRHGHTEQSGGEHDNWEPMDTVRALIALMAYSTWEMKVHLLQEAFALQSLLVDVLRHVGLGEEKQVDNELPTDPAALKAAWHAWIRQEGTRRGKLVAFSFLHTHSIAYNVYPVLRSNEINLRLPCSTKEWTASTALQWQLARQETPKQQQFFQDALSHLLRNRDGATPLDPIPTPLGNYVLLHGLLQRIYIVRDLSLPVMDRLASLPAEEVDKLERGLRSWTTGWQQAPESTLDPNNESGPIPFTSSSLLGLAYIRIYLHLGPHRQLDTRDPVQIAHAILKAPAVERSTGVISALLYSTHMLSIPVRLGVDRVAKSQAFFWSVRHSLAGLECAVLLSKWLSSLEVSISSTPLSDSEVKILHWVRCIVNEAYTAIEFEGDATDASEIPDRNPAALSLAVLRIWAHFFESNTQWPFINMIGTSLKKYRELLL</sequence>
<dbReference type="GeneID" id="28844132"/>
<dbReference type="Proteomes" id="UP000078397">
    <property type="component" value="Unassembled WGS sequence"/>
</dbReference>
<keyword evidence="2" id="KW-0479">Metal-binding</keyword>
<protein>
    <submittedName>
        <fullName evidence="10">C2H2 type zinc finger domain-containing protein</fullName>
    </submittedName>
</protein>
<dbReference type="Gene3D" id="3.30.160.60">
    <property type="entry name" value="Classic Zinc Finger"/>
    <property type="match status" value="2"/>
</dbReference>
<evidence type="ECO:0000256" key="1">
    <source>
        <dbReference type="ARBA" id="ARBA00004123"/>
    </source>
</evidence>
<dbReference type="Pfam" id="PF04082">
    <property type="entry name" value="Fungal_trans"/>
    <property type="match status" value="1"/>
</dbReference>
<evidence type="ECO:0000259" key="9">
    <source>
        <dbReference type="PROSITE" id="PS50157"/>
    </source>
</evidence>
<dbReference type="InterPro" id="IPR036236">
    <property type="entry name" value="Znf_C2H2_sf"/>
</dbReference>
<dbReference type="SUPFAM" id="SSF57667">
    <property type="entry name" value="beta-beta-alpha zinc fingers"/>
    <property type="match status" value="1"/>
</dbReference>
<evidence type="ECO:0000313" key="10">
    <source>
        <dbReference type="EMBL" id="OAQ71963.1"/>
    </source>
</evidence>
<dbReference type="STRING" id="1380566.A0A179G3L6"/>
<dbReference type="GO" id="GO:0000785">
    <property type="term" value="C:chromatin"/>
    <property type="evidence" value="ECO:0007669"/>
    <property type="project" value="TreeGrafter"/>
</dbReference>
<dbReference type="PANTHER" id="PTHR40626:SF10">
    <property type="entry name" value="C2H2-TYPE DOMAIN-CONTAINING PROTEIN"/>
    <property type="match status" value="1"/>
</dbReference>
<evidence type="ECO:0000256" key="6">
    <source>
        <dbReference type="ARBA" id="ARBA00023242"/>
    </source>
</evidence>
<keyword evidence="6" id="KW-0539">Nucleus</keyword>
<evidence type="ECO:0000256" key="5">
    <source>
        <dbReference type="ARBA" id="ARBA00022833"/>
    </source>
</evidence>
<dbReference type="OrthoDB" id="654211at2759"/>
<dbReference type="GO" id="GO:0008270">
    <property type="term" value="F:zinc ion binding"/>
    <property type="evidence" value="ECO:0007669"/>
    <property type="project" value="UniProtKB-KW"/>
</dbReference>
<dbReference type="PANTHER" id="PTHR40626">
    <property type="entry name" value="MIP31509P"/>
    <property type="match status" value="1"/>
</dbReference>
<feature type="compositionally biased region" description="Polar residues" evidence="8">
    <location>
        <begin position="198"/>
        <end position="216"/>
    </location>
</feature>
<proteinExistence type="predicted"/>
<dbReference type="InterPro" id="IPR051059">
    <property type="entry name" value="VerF-like"/>
</dbReference>
<dbReference type="GO" id="GO:0006351">
    <property type="term" value="P:DNA-templated transcription"/>
    <property type="evidence" value="ECO:0007669"/>
    <property type="project" value="InterPro"/>
</dbReference>
<dbReference type="FunFam" id="3.30.160.60:FF:002343">
    <property type="entry name" value="Zinc finger protein 33A"/>
    <property type="match status" value="1"/>
</dbReference>
<reference evidence="10 11" key="1">
    <citation type="journal article" date="2016" name="PLoS Pathog.">
        <title>Biosynthesis of antibiotic leucinostatins in bio-control fungus Purpureocillium lilacinum and their inhibition on phytophthora revealed by genome mining.</title>
        <authorList>
            <person name="Wang G."/>
            <person name="Liu Z."/>
            <person name="Lin R."/>
            <person name="Li E."/>
            <person name="Mao Z."/>
            <person name="Ling J."/>
            <person name="Yang Y."/>
            <person name="Yin W.B."/>
            <person name="Xie B."/>
        </authorList>
    </citation>
    <scope>NUCLEOTIDE SEQUENCE [LARGE SCALE GENOMIC DNA]</scope>
    <source>
        <strain evidence="10">170</strain>
    </source>
</reference>
<dbReference type="GO" id="GO:0005634">
    <property type="term" value="C:nucleus"/>
    <property type="evidence" value="ECO:0007669"/>
    <property type="project" value="UniProtKB-SubCell"/>
</dbReference>
<evidence type="ECO:0000256" key="4">
    <source>
        <dbReference type="ARBA" id="ARBA00022771"/>
    </source>
</evidence>
<feature type="domain" description="C2H2-type" evidence="9">
    <location>
        <begin position="20"/>
        <end position="47"/>
    </location>
</feature>
<keyword evidence="5" id="KW-0862">Zinc</keyword>
<feature type="compositionally biased region" description="Low complexity" evidence="8">
    <location>
        <begin position="185"/>
        <end position="197"/>
    </location>
</feature>
<name>A0A179G3L6_METCM</name>
<dbReference type="PROSITE" id="PS00028">
    <property type="entry name" value="ZINC_FINGER_C2H2_1"/>
    <property type="match status" value="1"/>
</dbReference>
<evidence type="ECO:0000256" key="8">
    <source>
        <dbReference type="SAM" id="MobiDB-lite"/>
    </source>
</evidence>
<dbReference type="CDD" id="cd12148">
    <property type="entry name" value="fungal_TF_MHR"/>
    <property type="match status" value="1"/>
</dbReference>
<dbReference type="Pfam" id="PF00096">
    <property type="entry name" value="zf-C2H2"/>
    <property type="match status" value="1"/>
</dbReference>
<dbReference type="EMBL" id="LSBJ02000001">
    <property type="protein sequence ID" value="OAQ71963.1"/>
    <property type="molecule type" value="Genomic_DNA"/>
</dbReference>
<accession>A0A179G3L6</accession>
<gene>
    <name evidence="10" type="ORF">VFPPC_00039</name>
</gene>
<feature type="region of interest" description="Disordered" evidence="8">
    <location>
        <begin position="101"/>
        <end position="133"/>
    </location>
</feature>
<evidence type="ECO:0000256" key="7">
    <source>
        <dbReference type="PROSITE-ProRule" id="PRU00042"/>
    </source>
</evidence>
<comment type="caution">
    <text evidence="10">The sequence shown here is derived from an EMBL/GenBank/DDBJ whole genome shotgun (WGS) entry which is preliminary data.</text>
</comment>
<organism evidence="10 11">
    <name type="scientific">Pochonia chlamydosporia 170</name>
    <dbReference type="NCBI Taxonomy" id="1380566"/>
    <lineage>
        <taxon>Eukaryota</taxon>
        <taxon>Fungi</taxon>
        <taxon>Dikarya</taxon>
        <taxon>Ascomycota</taxon>
        <taxon>Pezizomycotina</taxon>
        <taxon>Sordariomycetes</taxon>
        <taxon>Hypocreomycetidae</taxon>
        <taxon>Hypocreales</taxon>
        <taxon>Clavicipitaceae</taxon>
        <taxon>Pochonia</taxon>
    </lineage>
</organism>
<evidence type="ECO:0000256" key="2">
    <source>
        <dbReference type="ARBA" id="ARBA00022723"/>
    </source>
</evidence>
<dbReference type="GO" id="GO:0000981">
    <property type="term" value="F:DNA-binding transcription factor activity, RNA polymerase II-specific"/>
    <property type="evidence" value="ECO:0007669"/>
    <property type="project" value="InterPro"/>
</dbReference>
<feature type="domain" description="C2H2-type" evidence="9">
    <location>
        <begin position="48"/>
        <end position="76"/>
    </location>
</feature>
<comment type="subcellular location">
    <subcellularLocation>
        <location evidence="1">Nucleus</location>
    </subcellularLocation>
</comment>
<dbReference type="AlphaFoldDB" id="A0A179G3L6"/>
<dbReference type="RefSeq" id="XP_018148046.1">
    <property type="nucleotide sequence ID" value="XM_018280138.1"/>
</dbReference>
<keyword evidence="3" id="KW-0677">Repeat</keyword>
<keyword evidence="11" id="KW-1185">Reference proteome</keyword>
<evidence type="ECO:0000313" key="11">
    <source>
        <dbReference type="Proteomes" id="UP000078397"/>
    </source>
</evidence>
<dbReference type="SMART" id="SM00355">
    <property type="entry name" value="ZnF_C2H2"/>
    <property type="match status" value="2"/>
</dbReference>
<dbReference type="InterPro" id="IPR013087">
    <property type="entry name" value="Znf_C2H2_type"/>
</dbReference>
<dbReference type="KEGG" id="pchm:VFPPC_00039"/>
<dbReference type="PROSITE" id="PS50157">
    <property type="entry name" value="ZINC_FINGER_C2H2_2"/>
    <property type="match status" value="2"/>
</dbReference>
<feature type="region of interest" description="Disordered" evidence="8">
    <location>
        <begin position="172"/>
        <end position="226"/>
    </location>
</feature>
<evidence type="ECO:0000256" key="3">
    <source>
        <dbReference type="ARBA" id="ARBA00022737"/>
    </source>
</evidence>
<keyword evidence="4 7" id="KW-0863">Zinc-finger</keyword>
<dbReference type="InterPro" id="IPR007219">
    <property type="entry name" value="XnlR_reg_dom"/>
</dbReference>